<sequence>MSEPQQQELEYDRYNPGRAEFKPITKGGCMSVTNGLRAFCLWAIRVAKR</sequence>
<name>A0A0F9SGJ3_9ZZZZ</name>
<protein>
    <submittedName>
        <fullName evidence="1">Uncharacterized protein</fullName>
    </submittedName>
</protein>
<proteinExistence type="predicted"/>
<dbReference type="EMBL" id="LAZR01000460">
    <property type="protein sequence ID" value="KKN68010.1"/>
    <property type="molecule type" value="Genomic_DNA"/>
</dbReference>
<accession>A0A0F9SGJ3</accession>
<reference evidence="1" key="1">
    <citation type="journal article" date="2015" name="Nature">
        <title>Complex archaea that bridge the gap between prokaryotes and eukaryotes.</title>
        <authorList>
            <person name="Spang A."/>
            <person name="Saw J.H."/>
            <person name="Jorgensen S.L."/>
            <person name="Zaremba-Niedzwiedzka K."/>
            <person name="Martijn J."/>
            <person name="Lind A.E."/>
            <person name="van Eijk R."/>
            <person name="Schleper C."/>
            <person name="Guy L."/>
            <person name="Ettema T.J."/>
        </authorList>
    </citation>
    <scope>NUCLEOTIDE SEQUENCE</scope>
</reference>
<organism evidence="1">
    <name type="scientific">marine sediment metagenome</name>
    <dbReference type="NCBI Taxonomy" id="412755"/>
    <lineage>
        <taxon>unclassified sequences</taxon>
        <taxon>metagenomes</taxon>
        <taxon>ecological metagenomes</taxon>
    </lineage>
</organism>
<comment type="caution">
    <text evidence="1">The sequence shown here is derived from an EMBL/GenBank/DDBJ whole genome shotgun (WGS) entry which is preliminary data.</text>
</comment>
<gene>
    <name evidence="1" type="ORF">LCGC14_0455660</name>
</gene>
<dbReference type="AlphaFoldDB" id="A0A0F9SGJ3"/>
<evidence type="ECO:0000313" key="1">
    <source>
        <dbReference type="EMBL" id="KKN68010.1"/>
    </source>
</evidence>